<reference evidence="5" key="1">
    <citation type="submission" date="2021-08" db="EMBL/GenBank/DDBJ databases">
        <title>DNA methylation of m4C regulates biosynthesis of daptomycin in Streptomyces roseosporus L30.</title>
        <authorList>
            <person name="Fang J.-L."/>
        </authorList>
    </citation>
    <scope>NUCLEOTIDE SEQUENCE</scope>
    <source>
        <strain evidence="5">L30</strain>
    </source>
</reference>
<evidence type="ECO:0000256" key="1">
    <source>
        <dbReference type="ARBA" id="ARBA00010688"/>
    </source>
</evidence>
<dbReference type="InterPro" id="IPR050306">
    <property type="entry name" value="PfkB_Carbo_kinase"/>
</dbReference>
<dbReference type="PANTHER" id="PTHR43085">
    <property type="entry name" value="HEXOKINASE FAMILY MEMBER"/>
    <property type="match status" value="1"/>
</dbReference>
<dbReference type="PROSITE" id="PS00584">
    <property type="entry name" value="PFKB_KINASES_2"/>
    <property type="match status" value="1"/>
</dbReference>
<proteinExistence type="inferred from homology"/>
<keyword evidence="3 5" id="KW-0418">Kinase</keyword>
<dbReference type="InterPro" id="IPR029056">
    <property type="entry name" value="Ribokinase-like"/>
</dbReference>
<dbReference type="Gene3D" id="3.40.1190.20">
    <property type="match status" value="1"/>
</dbReference>
<evidence type="ECO:0000259" key="4">
    <source>
        <dbReference type="Pfam" id="PF00294"/>
    </source>
</evidence>
<accession>A0ABY4VBJ4</accession>
<dbReference type="RefSeq" id="WP_006126296.1">
    <property type="nucleotide sequence ID" value="NZ_CP098609.1"/>
</dbReference>
<evidence type="ECO:0000313" key="5">
    <source>
        <dbReference type="EMBL" id="USC51621.1"/>
    </source>
</evidence>
<sequence>MAAGSSRPRAPEARRATGPRRLSVPRIAVIGAIATDHLMTFPGRFTDLLLPDRLDALSLSFLVDTFSIRRGGAAANLSFGLGVLGGNPLLIGAAGHDMSDYGSWLQEHGVDTGGVRILTGLPTARTVALTDEEENRITSFHPGAMAESGSIELRGLTGPGTGVRLAVIAQGDPAAMTAHTRQCRDIGLPFAATPSAGPSSLTRSEARGLVDGARWLFTDAREAALLQEATGWRAPEILTRVGGWVTTLGADGVRIAVAGEPEQMVPAVPDADVRDPAGAGDAFRAGFLTGLGWGRGPVAAARLGCALAAASLAGVGPQDYEVRPRPLLTSLARAYGRPAAQEFSPALRLLDTSAHWSSSPHGPCRTAV</sequence>
<comment type="similarity">
    <text evidence="1">Belongs to the carbohydrate kinase PfkB family.</text>
</comment>
<dbReference type="EMBL" id="CP098609">
    <property type="protein sequence ID" value="USC51621.1"/>
    <property type="molecule type" value="Genomic_DNA"/>
</dbReference>
<evidence type="ECO:0000256" key="3">
    <source>
        <dbReference type="ARBA" id="ARBA00022777"/>
    </source>
</evidence>
<dbReference type="SUPFAM" id="SSF53613">
    <property type="entry name" value="Ribokinase-like"/>
    <property type="match status" value="1"/>
</dbReference>
<dbReference type="PANTHER" id="PTHR43085:SF46">
    <property type="entry name" value="ADENOSINE KINASE"/>
    <property type="match status" value="1"/>
</dbReference>
<dbReference type="Pfam" id="PF00294">
    <property type="entry name" value="PfkB"/>
    <property type="match status" value="1"/>
</dbReference>
<name>A0ABY4VBJ4_STRFL</name>
<organism evidence="5 6">
    <name type="scientific">Streptomyces filamentosus</name>
    <name type="common">Streptomyces roseosporus</name>
    <dbReference type="NCBI Taxonomy" id="67294"/>
    <lineage>
        <taxon>Bacteria</taxon>
        <taxon>Bacillati</taxon>
        <taxon>Actinomycetota</taxon>
        <taxon>Actinomycetes</taxon>
        <taxon>Kitasatosporales</taxon>
        <taxon>Streptomycetaceae</taxon>
        <taxon>Streptomyces</taxon>
    </lineage>
</organism>
<protein>
    <submittedName>
        <fullName evidence="5">PfkB family carbohydrate kinase</fullName>
    </submittedName>
</protein>
<keyword evidence="6" id="KW-1185">Reference proteome</keyword>
<dbReference type="InterPro" id="IPR011611">
    <property type="entry name" value="PfkB_dom"/>
</dbReference>
<evidence type="ECO:0000313" key="6">
    <source>
        <dbReference type="Proteomes" id="UP001056079"/>
    </source>
</evidence>
<dbReference type="InterPro" id="IPR002173">
    <property type="entry name" value="Carboh/pur_kinase_PfkB_CS"/>
</dbReference>
<gene>
    <name evidence="5" type="ORF">K7395_16260</name>
</gene>
<dbReference type="GO" id="GO:0016301">
    <property type="term" value="F:kinase activity"/>
    <property type="evidence" value="ECO:0007669"/>
    <property type="project" value="UniProtKB-KW"/>
</dbReference>
<keyword evidence="2" id="KW-0808">Transferase</keyword>
<feature type="domain" description="Carbohydrate kinase PfkB" evidence="4">
    <location>
        <begin position="56"/>
        <end position="318"/>
    </location>
</feature>
<evidence type="ECO:0000256" key="2">
    <source>
        <dbReference type="ARBA" id="ARBA00022679"/>
    </source>
</evidence>
<dbReference type="Proteomes" id="UP001056079">
    <property type="component" value="Chromosome"/>
</dbReference>